<name>A0A6G1JR95_9PLEO</name>
<proteinExistence type="predicted"/>
<reference evidence="2" key="1">
    <citation type="journal article" date="2020" name="Stud. Mycol.">
        <title>101 Dothideomycetes genomes: a test case for predicting lifestyles and emergence of pathogens.</title>
        <authorList>
            <person name="Haridas S."/>
            <person name="Albert R."/>
            <person name="Binder M."/>
            <person name="Bloem J."/>
            <person name="Labutti K."/>
            <person name="Salamov A."/>
            <person name="Andreopoulos B."/>
            <person name="Baker S."/>
            <person name="Barry K."/>
            <person name="Bills G."/>
            <person name="Bluhm B."/>
            <person name="Cannon C."/>
            <person name="Castanera R."/>
            <person name="Culley D."/>
            <person name="Daum C."/>
            <person name="Ezra D."/>
            <person name="Gonzalez J."/>
            <person name="Henrissat B."/>
            <person name="Kuo A."/>
            <person name="Liang C."/>
            <person name="Lipzen A."/>
            <person name="Lutzoni F."/>
            <person name="Magnuson J."/>
            <person name="Mondo S."/>
            <person name="Nolan M."/>
            <person name="Ohm R."/>
            <person name="Pangilinan J."/>
            <person name="Park H.-J."/>
            <person name="Ramirez L."/>
            <person name="Alfaro M."/>
            <person name="Sun H."/>
            <person name="Tritt A."/>
            <person name="Yoshinaga Y."/>
            <person name="Zwiers L.-H."/>
            <person name="Turgeon B."/>
            <person name="Goodwin S."/>
            <person name="Spatafora J."/>
            <person name="Crous P."/>
            <person name="Grigoriev I."/>
        </authorList>
    </citation>
    <scope>NUCLEOTIDE SEQUENCE</scope>
    <source>
        <strain evidence="2">CBS 279.74</strain>
    </source>
</reference>
<keyword evidence="3" id="KW-1185">Reference proteome</keyword>
<sequence length="138" mass="15175">MHTDDHLDPYLPSLLTWATRCCSPPSPRALSIANHGCQICTGEFNTEFEWGAIQTAGCPCNSVIGGECLYEIASEGLNGCLKCGEPWWRRVGKRDAEYERVMEDLRGILVGFERNQDDDDDDDDDDDGVAKGSGGRGM</sequence>
<dbReference type="Proteomes" id="UP000799428">
    <property type="component" value="Unassembled WGS sequence"/>
</dbReference>
<evidence type="ECO:0000256" key="1">
    <source>
        <dbReference type="SAM" id="MobiDB-lite"/>
    </source>
</evidence>
<protein>
    <submittedName>
        <fullName evidence="2">Uncharacterized protein</fullName>
    </submittedName>
</protein>
<feature type="compositionally biased region" description="Acidic residues" evidence="1">
    <location>
        <begin position="116"/>
        <end position="127"/>
    </location>
</feature>
<dbReference type="EMBL" id="MU005793">
    <property type="protein sequence ID" value="KAF2702751.1"/>
    <property type="molecule type" value="Genomic_DNA"/>
</dbReference>
<evidence type="ECO:0000313" key="3">
    <source>
        <dbReference type="Proteomes" id="UP000799428"/>
    </source>
</evidence>
<feature type="region of interest" description="Disordered" evidence="1">
    <location>
        <begin position="112"/>
        <end position="138"/>
    </location>
</feature>
<gene>
    <name evidence="2" type="ORF">K504DRAFT_452992</name>
</gene>
<evidence type="ECO:0000313" key="2">
    <source>
        <dbReference type="EMBL" id="KAF2702751.1"/>
    </source>
</evidence>
<dbReference type="AlphaFoldDB" id="A0A6G1JR95"/>
<dbReference type="OrthoDB" id="10483576at2759"/>
<organism evidence="2 3">
    <name type="scientific">Pleomassaria siparia CBS 279.74</name>
    <dbReference type="NCBI Taxonomy" id="1314801"/>
    <lineage>
        <taxon>Eukaryota</taxon>
        <taxon>Fungi</taxon>
        <taxon>Dikarya</taxon>
        <taxon>Ascomycota</taxon>
        <taxon>Pezizomycotina</taxon>
        <taxon>Dothideomycetes</taxon>
        <taxon>Pleosporomycetidae</taxon>
        <taxon>Pleosporales</taxon>
        <taxon>Pleomassariaceae</taxon>
        <taxon>Pleomassaria</taxon>
    </lineage>
</organism>
<accession>A0A6G1JR95</accession>